<keyword evidence="2" id="KW-0229">DNA integration</keyword>
<dbReference type="InterPro" id="IPR010998">
    <property type="entry name" value="Integrase_recombinase_N"/>
</dbReference>
<feature type="domain" description="Tyr recombinase" evidence="5">
    <location>
        <begin position="217"/>
        <end position="405"/>
    </location>
</feature>
<dbReference type="PROSITE" id="PS51898">
    <property type="entry name" value="TYR_RECOMBINASE"/>
    <property type="match status" value="1"/>
</dbReference>
<evidence type="ECO:0000256" key="1">
    <source>
        <dbReference type="ARBA" id="ARBA00008857"/>
    </source>
</evidence>
<evidence type="ECO:0000259" key="5">
    <source>
        <dbReference type="PROSITE" id="PS51898"/>
    </source>
</evidence>
<gene>
    <name evidence="6" type="ORF">EJP67_28060</name>
</gene>
<dbReference type="RefSeq" id="WP_126025019.1">
    <property type="nucleotide sequence ID" value="NZ_RXFT01000016.1"/>
</dbReference>
<dbReference type="Gene3D" id="1.10.443.10">
    <property type="entry name" value="Intergrase catalytic core"/>
    <property type="match status" value="1"/>
</dbReference>
<dbReference type="InterPro" id="IPR002104">
    <property type="entry name" value="Integrase_catalytic"/>
</dbReference>
<dbReference type="Proteomes" id="UP000281118">
    <property type="component" value="Unassembled WGS sequence"/>
</dbReference>
<dbReference type="AlphaFoldDB" id="A0A3S0ZII1"/>
<sequence>MTRHNLLTITSIKSKAKKPGYHLDGRGLYLRVAPGGSQAWILRYTFLGRVRDMGLGSLADVSLARARERAQEHRIRIAEGIDPIQHREQRNIELKAAAAQLAQAAVTFKTCAEEYHREHAGDWKNEKHKDQWINTLTTYAFPHFGATPMREVGKPEILKALTPIWKEKAETADRLLQRIRKVINYGAAKDYCGGVDSEFWEQVRIALGANKKAREVEHHPSCPHPQVGALLAQVRASTATATVQLAFEFGVLTAARSGEIRGARWSEFDESLSNWTIPAERMKAGREHRVPLPNRATEVLRAARALQAEREAERDGAAKTAEANDLVFPSPRGKTYSDMVFTQLLRRLEQPYTMHGFRASFRTWGMDHTQYPVEMLEFALAHLVGDQTVRAYARSDMVEKRRQLMENWAIYIASQATSAA</sequence>
<dbReference type="InterPro" id="IPR025166">
    <property type="entry name" value="Integrase_DNA_bind_dom"/>
</dbReference>
<dbReference type="Pfam" id="PF22022">
    <property type="entry name" value="Phage_int_M"/>
    <property type="match status" value="1"/>
</dbReference>
<dbReference type="GO" id="GO:0006310">
    <property type="term" value="P:DNA recombination"/>
    <property type="evidence" value="ECO:0007669"/>
    <property type="project" value="UniProtKB-KW"/>
</dbReference>
<keyword evidence="3" id="KW-0238">DNA-binding</keyword>
<reference evidence="6 7" key="1">
    <citation type="submission" date="2018-12" db="EMBL/GenBank/DDBJ databases">
        <title>The genome sequences of Variovorax guangxiensis DSM 27352.</title>
        <authorList>
            <person name="Gao J."/>
            <person name="Sun J."/>
        </authorList>
    </citation>
    <scope>NUCLEOTIDE SEQUENCE [LARGE SCALE GENOMIC DNA]</scope>
    <source>
        <strain evidence="6 7">DSM 27352</strain>
    </source>
</reference>
<evidence type="ECO:0000256" key="2">
    <source>
        <dbReference type="ARBA" id="ARBA00022908"/>
    </source>
</evidence>
<comment type="caution">
    <text evidence="6">The sequence shown here is derived from an EMBL/GenBank/DDBJ whole genome shotgun (WGS) entry which is preliminary data.</text>
</comment>
<dbReference type="CDD" id="cd00801">
    <property type="entry name" value="INT_P4_C"/>
    <property type="match status" value="1"/>
</dbReference>
<dbReference type="InterPro" id="IPR050808">
    <property type="entry name" value="Phage_Integrase"/>
</dbReference>
<evidence type="ECO:0000256" key="4">
    <source>
        <dbReference type="ARBA" id="ARBA00023172"/>
    </source>
</evidence>
<dbReference type="InterPro" id="IPR013762">
    <property type="entry name" value="Integrase-like_cat_sf"/>
</dbReference>
<dbReference type="InterPro" id="IPR011010">
    <property type="entry name" value="DNA_brk_join_enz"/>
</dbReference>
<dbReference type="EMBL" id="RXFT01000016">
    <property type="protein sequence ID" value="RUR70919.1"/>
    <property type="molecule type" value="Genomic_DNA"/>
</dbReference>
<dbReference type="Gene3D" id="3.30.160.390">
    <property type="entry name" value="Integrase, DNA-binding domain"/>
    <property type="match status" value="1"/>
</dbReference>
<organism evidence="6 7">
    <name type="scientific">Variovorax guangxiensis</name>
    <dbReference type="NCBI Taxonomy" id="1775474"/>
    <lineage>
        <taxon>Bacteria</taxon>
        <taxon>Pseudomonadati</taxon>
        <taxon>Pseudomonadota</taxon>
        <taxon>Betaproteobacteria</taxon>
        <taxon>Burkholderiales</taxon>
        <taxon>Comamonadaceae</taxon>
        <taxon>Variovorax</taxon>
    </lineage>
</organism>
<keyword evidence="4" id="KW-0233">DNA recombination</keyword>
<evidence type="ECO:0000313" key="7">
    <source>
        <dbReference type="Proteomes" id="UP000281118"/>
    </source>
</evidence>
<dbReference type="InterPro" id="IPR038488">
    <property type="entry name" value="Integrase_DNA-bd_sf"/>
</dbReference>
<proteinExistence type="inferred from homology"/>
<dbReference type="OrthoDB" id="9775880at2"/>
<dbReference type="GO" id="GO:0003677">
    <property type="term" value="F:DNA binding"/>
    <property type="evidence" value="ECO:0007669"/>
    <property type="project" value="UniProtKB-KW"/>
</dbReference>
<dbReference type="Gene3D" id="1.10.150.130">
    <property type="match status" value="1"/>
</dbReference>
<dbReference type="Pfam" id="PF13356">
    <property type="entry name" value="Arm-DNA-bind_3"/>
    <property type="match status" value="1"/>
</dbReference>
<dbReference type="PANTHER" id="PTHR30629">
    <property type="entry name" value="PROPHAGE INTEGRASE"/>
    <property type="match status" value="1"/>
</dbReference>
<dbReference type="PANTHER" id="PTHR30629:SF2">
    <property type="entry name" value="PROPHAGE INTEGRASE INTS-RELATED"/>
    <property type="match status" value="1"/>
</dbReference>
<protein>
    <submittedName>
        <fullName evidence="6">DUF4102 domain-containing protein</fullName>
    </submittedName>
</protein>
<dbReference type="GO" id="GO:0015074">
    <property type="term" value="P:DNA integration"/>
    <property type="evidence" value="ECO:0007669"/>
    <property type="project" value="UniProtKB-KW"/>
</dbReference>
<dbReference type="SUPFAM" id="SSF56349">
    <property type="entry name" value="DNA breaking-rejoining enzymes"/>
    <property type="match status" value="1"/>
</dbReference>
<evidence type="ECO:0000256" key="3">
    <source>
        <dbReference type="ARBA" id="ARBA00023125"/>
    </source>
</evidence>
<dbReference type="Pfam" id="PF00589">
    <property type="entry name" value="Phage_integrase"/>
    <property type="match status" value="1"/>
</dbReference>
<accession>A0A3S0ZII1</accession>
<name>A0A3S0ZII1_9BURK</name>
<comment type="similarity">
    <text evidence="1">Belongs to the 'phage' integrase family.</text>
</comment>
<dbReference type="InterPro" id="IPR053876">
    <property type="entry name" value="Phage_int_M"/>
</dbReference>
<evidence type="ECO:0000313" key="6">
    <source>
        <dbReference type="EMBL" id="RUR70919.1"/>
    </source>
</evidence>